<organism evidence="4 5">
    <name type="scientific">Pirellulimonas nuda</name>
    <dbReference type="NCBI Taxonomy" id="2528009"/>
    <lineage>
        <taxon>Bacteria</taxon>
        <taxon>Pseudomonadati</taxon>
        <taxon>Planctomycetota</taxon>
        <taxon>Planctomycetia</taxon>
        <taxon>Pirellulales</taxon>
        <taxon>Lacipirellulaceae</taxon>
        <taxon>Pirellulimonas</taxon>
    </lineage>
</organism>
<dbReference type="EMBL" id="CP036291">
    <property type="protein sequence ID" value="QDU91274.1"/>
    <property type="molecule type" value="Genomic_DNA"/>
</dbReference>
<evidence type="ECO:0000259" key="2">
    <source>
        <dbReference type="Pfam" id="PF01408"/>
    </source>
</evidence>
<dbReference type="Pfam" id="PF22725">
    <property type="entry name" value="GFO_IDH_MocA_C3"/>
    <property type="match status" value="1"/>
</dbReference>
<dbReference type="GO" id="GO:0047061">
    <property type="term" value="F:glucose-fructose oxidoreductase activity"/>
    <property type="evidence" value="ECO:0007669"/>
    <property type="project" value="UniProtKB-EC"/>
</dbReference>
<evidence type="ECO:0000313" key="5">
    <source>
        <dbReference type="Proteomes" id="UP000317429"/>
    </source>
</evidence>
<evidence type="ECO:0000256" key="1">
    <source>
        <dbReference type="ARBA" id="ARBA00023002"/>
    </source>
</evidence>
<dbReference type="EC" id="1.1.99.28" evidence="4"/>
<dbReference type="Gene3D" id="3.30.360.10">
    <property type="entry name" value="Dihydrodipicolinate Reductase, domain 2"/>
    <property type="match status" value="1"/>
</dbReference>
<dbReference type="AlphaFoldDB" id="A0A518DIH0"/>
<dbReference type="InterPro" id="IPR055170">
    <property type="entry name" value="GFO_IDH_MocA-like_dom"/>
</dbReference>
<dbReference type="OrthoDB" id="9783105at2"/>
<dbReference type="Gene3D" id="3.40.50.720">
    <property type="entry name" value="NAD(P)-binding Rossmann-like Domain"/>
    <property type="match status" value="1"/>
</dbReference>
<protein>
    <submittedName>
        <fullName evidence="4">Glucose--fructose oxidoreductase</fullName>
        <ecNumber evidence="4">1.1.99.28</ecNumber>
    </submittedName>
</protein>
<gene>
    <name evidence="4" type="primary">gfo_4</name>
    <name evidence="4" type="ORF">Pla175_46950</name>
</gene>
<keyword evidence="5" id="KW-1185">Reference proteome</keyword>
<dbReference type="KEGG" id="pnd:Pla175_46950"/>
<dbReference type="InterPro" id="IPR000683">
    <property type="entry name" value="Gfo/Idh/MocA-like_OxRdtase_N"/>
</dbReference>
<dbReference type="GO" id="GO:0000166">
    <property type="term" value="F:nucleotide binding"/>
    <property type="evidence" value="ECO:0007669"/>
    <property type="project" value="InterPro"/>
</dbReference>
<reference evidence="4 5" key="1">
    <citation type="submission" date="2019-02" db="EMBL/GenBank/DDBJ databases">
        <title>Deep-cultivation of Planctomycetes and their phenomic and genomic characterization uncovers novel biology.</title>
        <authorList>
            <person name="Wiegand S."/>
            <person name="Jogler M."/>
            <person name="Boedeker C."/>
            <person name="Pinto D."/>
            <person name="Vollmers J."/>
            <person name="Rivas-Marin E."/>
            <person name="Kohn T."/>
            <person name="Peeters S.H."/>
            <person name="Heuer A."/>
            <person name="Rast P."/>
            <person name="Oberbeckmann S."/>
            <person name="Bunk B."/>
            <person name="Jeske O."/>
            <person name="Meyerdierks A."/>
            <person name="Storesund J.E."/>
            <person name="Kallscheuer N."/>
            <person name="Luecker S."/>
            <person name="Lage O.M."/>
            <person name="Pohl T."/>
            <person name="Merkel B.J."/>
            <person name="Hornburger P."/>
            <person name="Mueller R.-W."/>
            <person name="Bruemmer F."/>
            <person name="Labrenz M."/>
            <person name="Spormann A.M."/>
            <person name="Op den Camp H."/>
            <person name="Overmann J."/>
            <person name="Amann R."/>
            <person name="Jetten M.S.M."/>
            <person name="Mascher T."/>
            <person name="Medema M.H."/>
            <person name="Devos D.P."/>
            <person name="Kaster A.-K."/>
            <person name="Ovreas L."/>
            <person name="Rohde M."/>
            <person name="Galperin M.Y."/>
            <person name="Jogler C."/>
        </authorList>
    </citation>
    <scope>NUCLEOTIDE SEQUENCE [LARGE SCALE GENOMIC DNA]</scope>
    <source>
        <strain evidence="4 5">Pla175</strain>
    </source>
</reference>
<keyword evidence="1 4" id="KW-0560">Oxidoreductase</keyword>
<proteinExistence type="predicted"/>
<dbReference type="PANTHER" id="PTHR43818:SF11">
    <property type="entry name" value="BCDNA.GH03377"/>
    <property type="match status" value="1"/>
</dbReference>
<dbReference type="InterPro" id="IPR050463">
    <property type="entry name" value="Gfo/Idh/MocA_oxidrdct_glycsds"/>
</dbReference>
<dbReference type="InterPro" id="IPR036291">
    <property type="entry name" value="NAD(P)-bd_dom_sf"/>
</dbReference>
<evidence type="ECO:0000259" key="3">
    <source>
        <dbReference type="Pfam" id="PF22725"/>
    </source>
</evidence>
<dbReference type="Pfam" id="PF01408">
    <property type="entry name" value="GFO_IDH_MocA"/>
    <property type="match status" value="1"/>
</dbReference>
<dbReference type="PANTHER" id="PTHR43818">
    <property type="entry name" value="BCDNA.GH03377"/>
    <property type="match status" value="1"/>
</dbReference>
<sequence length="349" mass="37789">MIRIGIAGLGFMGMVHYETYQKLRGAKVVALTDNCPEKRAGDWRSIKGNFGPPGRQMDLSHLRVHESIDDLLADPEVDLVDVTLPPAMHADVAIRALRAGKHVFSEKPLALALGDCDRMVKAADAAGRRLLVGHVLPYFPEYAWALKTARGGKYGRVLGASFKRVISDPHWMRGYWDAAVVGGPMLDLHVHDAHFVRCLLGMPTRVTTRGSTRNGLAEHWHSLMEFADPGVTVHAESGVIDQPGRPFLHGFEIRLERATLAFEFATLGDESRYLCPPTLLDAKGGAKTVDLGAGDPMDAFAAELRDVVGAVSGKRLDGAAALDCAAARDAIALCQRQAESLAKGKTVRV</sequence>
<name>A0A518DIH0_9BACT</name>
<feature type="domain" description="GFO/IDH/MocA-like oxidoreductase" evidence="3">
    <location>
        <begin position="150"/>
        <end position="260"/>
    </location>
</feature>
<dbReference type="RefSeq" id="WP_145291226.1">
    <property type="nucleotide sequence ID" value="NZ_CP036291.1"/>
</dbReference>
<feature type="domain" description="Gfo/Idh/MocA-like oxidoreductase N-terminal" evidence="2">
    <location>
        <begin position="2"/>
        <end position="134"/>
    </location>
</feature>
<evidence type="ECO:0000313" key="4">
    <source>
        <dbReference type="EMBL" id="QDU91274.1"/>
    </source>
</evidence>
<dbReference type="SUPFAM" id="SSF55347">
    <property type="entry name" value="Glyceraldehyde-3-phosphate dehydrogenase-like, C-terminal domain"/>
    <property type="match status" value="1"/>
</dbReference>
<accession>A0A518DIH0</accession>
<dbReference type="Proteomes" id="UP000317429">
    <property type="component" value="Chromosome"/>
</dbReference>
<dbReference type="SUPFAM" id="SSF51735">
    <property type="entry name" value="NAD(P)-binding Rossmann-fold domains"/>
    <property type="match status" value="1"/>
</dbReference>